<reference evidence="2 3" key="1">
    <citation type="submission" date="2024-11" db="EMBL/GenBank/DDBJ databases">
        <title>Adaptive evolution of stress response genes in parasites aligns with host niche diversity.</title>
        <authorList>
            <person name="Hahn C."/>
            <person name="Resl P."/>
        </authorList>
    </citation>
    <scope>NUCLEOTIDE SEQUENCE [LARGE SCALE GENOMIC DNA]</scope>
    <source>
        <strain evidence="2">EGGRZ-B1_66</strain>
        <tissue evidence="2">Body</tissue>
    </source>
</reference>
<organism evidence="2 3">
    <name type="scientific">Cichlidogyrus casuarinus</name>
    <dbReference type="NCBI Taxonomy" id="1844966"/>
    <lineage>
        <taxon>Eukaryota</taxon>
        <taxon>Metazoa</taxon>
        <taxon>Spiralia</taxon>
        <taxon>Lophotrochozoa</taxon>
        <taxon>Platyhelminthes</taxon>
        <taxon>Monogenea</taxon>
        <taxon>Monopisthocotylea</taxon>
        <taxon>Dactylogyridea</taxon>
        <taxon>Ancyrocephalidae</taxon>
        <taxon>Cichlidogyrus</taxon>
    </lineage>
</organism>
<accession>A0ABD2Q2Y0</accession>
<keyword evidence="1" id="KW-1133">Transmembrane helix</keyword>
<dbReference type="EMBL" id="JBJKFK010001154">
    <property type="protein sequence ID" value="KAL3313914.1"/>
    <property type="molecule type" value="Genomic_DNA"/>
</dbReference>
<keyword evidence="3" id="KW-1185">Reference proteome</keyword>
<proteinExistence type="predicted"/>
<sequence>MIASSGNIKSLFSLAAHWNVCTKSNLSECSLCKSNVLQSQLAVHMANCDPYVYRNQSSCNQNTASSGNSSGFGTSILVPVGIAVGAVAIFLLRAIVFKC</sequence>
<evidence type="ECO:0000256" key="1">
    <source>
        <dbReference type="SAM" id="Phobius"/>
    </source>
</evidence>
<evidence type="ECO:0000313" key="3">
    <source>
        <dbReference type="Proteomes" id="UP001626550"/>
    </source>
</evidence>
<evidence type="ECO:0000313" key="2">
    <source>
        <dbReference type="EMBL" id="KAL3313914.1"/>
    </source>
</evidence>
<protein>
    <submittedName>
        <fullName evidence="2">Uncharacterized protein</fullName>
    </submittedName>
</protein>
<name>A0ABD2Q2Y0_9PLAT</name>
<gene>
    <name evidence="2" type="ORF">Ciccas_007475</name>
</gene>
<comment type="caution">
    <text evidence="2">The sequence shown here is derived from an EMBL/GenBank/DDBJ whole genome shotgun (WGS) entry which is preliminary data.</text>
</comment>
<dbReference type="Proteomes" id="UP001626550">
    <property type="component" value="Unassembled WGS sequence"/>
</dbReference>
<dbReference type="AlphaFoldDB" id="A0ABD2Q2Y0"/>
<keyword evidence="1" id="KW-0812">Transmembrane</keyword>
<feature type="transmembrane region" description="Helical" evidence="1">
    <location>
        <begin position="76"/>
        <end position="96"/>
    </location>
</feature>
<keyword evidence="1" id="KW-0472">Membrane</keyword>